<organism evidence="1 2">
    <name type="scientific">Aquarana catesbeiana</name>
    <name type="common">American bullfrog</name>
    <name type="synonym">Rana catesbeiana</name>
    <dbReference type="NCBI Taxonomy" id="8400"/>
    <lineage>
        <taxon>Eukaryota</taxon>
        <taxon>Metazoa</taxon>
        <taxon>Chordata</taxon>
        <taxon>Craniata</taxon>
        <taxon>Vertebrata</taxon>
        <taxon>Euteleostomi</taxon>
        <taxon>Amphibia</taxon>
        <taxon>Batrachia</taxon>
        <taxon>Anura</taxon>
        <taxon>Neobatrachia</taxon>
        <taxon>Ranoidea</taxon>
        <taxon>Ranidae</taxon>
        <taxon>Aquarana</taxon>
    </lineage>
</organism>
<sequence length="56" mass="6420">MNHRTVCFTSQSALQETLTQTKNICIALLPTTCRYCIFYVSSLIACSCWILKESHF</sequence>
<dbReference type="Proteomes" id="UP000228934">
    <property type="component" value="Unassembled WGS sequence"/>
</dbReference>
<proteinExistence type="predicted"/>
<evidence type="ECO:0000313" key="1">
    <source>
        <dbReference type="EMBL" id="PIO36419.1"/>
    </source>
</evidence>
<dbReference type="AlphaFoldDB" id="A0A2G9S8B8"/>
<protein>
    <submittedName>
        <fullName evidence="1">Uncharacterized protein</fullName>
    </submittedName>
</protein>
<gene>
    <name evidence="1" type="ORF">AB205_0138920</name>
</gene>
<keyword evidence="2" id="KW-1185">Reference proteome</keyword>
<reference evidence="2" key="1">
    <citation type="journal article" date="2017" name="Nat. Commun.">
        <title>The North American bullfrog draft genome provides insight into hormonal regulation of long noncoding RNA.</title>
        <authorList>
            <person name="Hammond S.A."/>
            <person name="Warren R.L."/>
            <person name="Vandervalk B.P."/>
            <person name="Kucuk E."/>
            <person name="Khan H."/>
            <person name="Gibb E.A."/>
            <person name="Pandoh P."/>
            <person name="Kirk H."/>
            <person name="Zhao Y."/>
            <person name="Jones M."/>
            <person name="Mungall A.J."/>
            <person name="Coope R."/>
            <person name="Pleasance S."/>
            <person name="Moore R.A."/>
            <person name="Holt R.A."/>
            <person name="Round J.M."/>
            <person name="Ohora S."/>
            <person name="Walle B.V."/>
            <person name="Veldhoen N."/>
            <person name="Helbing C.C."/>
            <person name="Birol I."/>
        </authorList>
    </citation>
    <scope>NUCLEOTIDE SEQUENCE [LARGE SCALE GENOMIC DNA]</scope>
</reference>
<dbReference type="EMBL" id="KV925987">
    <property type="protein sequence ID" value="PIO36419.1"/>
    <property type="molecule type" value="Genomic_DNA"/>
</dbReference>
<evidence type="ECO:0000313" key="2">
    <source>
        <dbReference type="Proteomes" id="UP000228934"/>
    </source>
</evidence>
<accession>A0A2G9S8B8</accession>
<name>A0A2G9S8B8_AQUCT</name>